<dbReference type="OrthoDB" id="4427456at2"/>
<gene>
    <name evidence="3" type="ORF">FM121_02565</name>
</gene>
<dbReference type="InterPro" id="IPR001387">
    <property type="entry name" value="Cro/C1-type_HTH"/>
</dbReference>
<dbReference type="InterPro" id="IPR010982">
    <property type="entry name" value="Lambda_DNA-bd_dom_sf"/>
</dbReference>
<dbReference type="SMART" id="SM00530">
    <property type="entry name" value="HTH_XRE"/>
    <property type="match status" value="1"/>
</dbReference>
<dbReference type="CDD" id="cd00093">
    <property type="entry name" value="HTH_XRE"/>
    <property type="match status" value="1"/>
</dbReference>
<keyword evidence="4" id="KW-1185">Reference proteome</keyword>
<dbReference type="AlphaFoldDB" id="A0A1X6WL21"/>
<dbReference type="SUPFAM" id="SSF47413">
    <property type="entry name" value="lambda repressor-like DNA-binding domains"/>
    <property type="match status" value="1"/>
</dbReference>
<dbReference type="GO" id="GO:0003677">
    <property type="term" value="F:DNA binding"/>
    <property type="evidence" value="ECO:0007669"/>
    <property type="project" value="UniProtKB-KW"/>
</dbReference>
<evidence type="ECO:0000256" key="1">
    <source>
        <dbReference type="ARBA" id="ARBA00023125"/>
    </source>
</evidence>
<dbReference type="PANTHER" id="PTHR46558">
    <property type="entry name" value="TRACRIPTIONAL REGULATORY PROTEIN-RELATED-RELATED"/>
    <property type="match status" value="1"/>
</dbReference>
<sequence length="75" mass="8745">MSLGEQLKNSRLKKNLSQTDVSNHLNISRQSISKWETNRTYPSLENLLRLSMLYDISPNDLIQYYEVAQSKNKEA</sequence>
<name>A0A1X6WL21_9ENTE</name>
<evidence type="ECO:0000313" key="3">
    <source>
        <dbReference type="EMBL" id="SLM84950.1"/>
    </source>
</evidence>
<dbReference type="PROSITE" id="PS50943">
    <property type="entry name" value="HTH_CROC1"/>
    <property type="match status" value="1"/>
</dbReference>
<dbReference type="Gene3D" id="1.10.260.40">
    <property type="entry name" value="lambda repressor-like DNA-binding domains"/>
    <property type="match status" value="1"/>
</dbReference>
<reference evidence="4" key="1">
    <citation type="submission" date="2017-02" db="EMBL/GenBank/DDBJ databases">
        <authorList>
            <person name="Dridi B."/>
        </authorList>
    </citation>
    <scope>NUCLEOTIDE SEQUENCE [LARGE SCALE GENOMIC DNA]</scope>
    <source>
        <strain evidence="4">bH819</strain>
    </source>
</reference>
<feature type="domain" description="HTH cro/C1-type" evidence="2">
    <location>
        <begin position="7"/>
        <end position="61"/>
    </location>
</feature>
<dbReference type="Pfam" id="PF01381">
    <property type="entry name" value="HTH_3"/>
    <property type="match status" value="1"/>
</dbReference>
<dbReference type="PANTHER" id="PTHR46558:SF13">
    <property type="entry name" value="HTH-TYPE TRANSCRIPTIONAL REGULATOR IMMR"/>
    <property type="match status" value="1"/>
</dbReference>
<accession>A0A1X6WL21</accession>
<keyword evidence="1" id="KW-0238">DNA-binding</keyword>
<evidence type="ECO:0000259" key="2">
    <source>
        <dbReference type="PROSITE" id="PS50943"/>
    </source>
</evidence>
<protein>
    <submittedName>
        <fullName evidence="3">Transcriptional regulator, XRE family</fullName>
    </submittedName>
</protein>
<proteinExistence type="predicted"/>
<dbReference type="EMBL" id="FWFD01000005">
    <property type="protein sequence ID" value="SLM84950.1"/>
    <property type="molecule type" value="Genomic_DNA"/>
</dbReference>
<dbReference type="Proteomes" id="UP000195918">
    <property type="component" value="Unassembled WGS sequence"/>
</dbReference>
<dbReference type="RefSeq" id="WP_086950597.1">
    <property type="nucleotide sequence ID" value="NZ_FWFD01000005.1"/>
</dbReference>
<organism evidence="3 4">
    <name type="scientific">Vagococcus fluvialis bH819</name>
    <dbReference type="NCBI Taxonomy" id="1255619"/>
    <lineage>
        <taxon>Bacteria</taxon>
        <taxon>Bacillati</taxon>
        <taxon>Bacillota</taxon>
        <taxon>Bacilli</taxon>
        <taxon>Lactobacillales</taxon>
        <taxon>Enterococcaceae</taxon>
        <taxon>Vagococcus</taxon>
    </lineage>
</organism>
<evidence type="ECO:0000313" key="4">
    <source>
        <dbReference type="Proteomes" id="UP000195918"/>
    </source>
</evidence>